<evidence type="ECO:0000256" key="1">
    <source>
        <dbReference type="SAM" id="MobiDB-lite"/>
    </source>
</evidence>
<name>A0AAP0JEF4_9MAGN</name>
<protein>
    <submittedName>
        <fullName evidence="2">Uncharacterized protein</fullName>
    </submittedName>
</protein>
<dbReference type="AlphaFoldDB" id="A0AAP0JEF4"/>
<reference evidence="2 3" key="1">
    <citation type="submission" date="2024-01" db="EMBL/GenBank/DDBJ databases">
        <title>Genome assemblies of Stephania.</title>
        <authorList>
            <person name="Yang L."/>
        </authorList>
    </citation>
    <scope>NUCLEOTIDE SEQUENCE [LARGE SCALE GENOMIC DNA]</scope>
    <source>
        <strain evidence="2">JXDWG</strain>
        <tissue evidence="2">Leaf</tissue>
    </source>
</reference>
<evidence type="ECO:0000313" key="2">
    <source>
        <dbReference type="EMBL" id="KAK9132508.1"/>
    </source>
</evidence>
<proteinExistence type="predicted"/>
<dbReference type="Proteomes" id="UP001419268">
    <property type="component" value="Unassembled WGS sequence"/>
</dbReference>
<organism evidence="2 3">
    <name type="scientific">Stephania cephalantha</name>
    <dbReference type="NCBI Taxonomy" id="152367"/>
    <lineage>
        <taxon>Eukaryota</taxon>
        <taxon>Viridiplantae</taxon>
        <taxon>Streptophyta</taxon>
        <taxon>Embryophyta</taxon>
        <taxon>Tracheophyta</taxon>
        <taxon>Spermatophyta</taxon>
        <taxon>Magnoliopsida</taxon>
        <taxon>Ranunculales</taxon>
        <taxon>Menispermaceae</taxon>
        <taxon>Menispermoideae</taxon>
        <taxon>Cissampelideae</taxon>
        <taxon>Stephania</taxon>
    </lineage>
</organism>
<comment type="caution">
    <text evidence="2">The sequence shown here is derived from an EMBL/GenBank/DDBJ whole genome shotgun (WGS) entry which is preliminary data.</text>
</comment>
<accession>A0AAP0JEF4</accession>
<gene>
    <name evidence="2" type="ORF">Scep_012036</name>
</gene>
<sequence length="64" mass="7513">MNPTRGPKTYINILKPQKKKMQHLCLCTTSSLHNNSKFGEQMTLKKKKKKKLIKLREDNRTEQG</sequence>
<feature type="compositionally biased region" description="Basic and acidic residues" evidence="1">
    <location>
        <begin position="54"/>
        <end position="64"/>
    </location>
</feature>
<evidence type="ECO:0000313" key="3">
    <source>
        <dbReference type="Proteomes" id="UP001419268"/>
    </source>
</evidence>
<dbReference type="EMBL" id="JBBNAG010000005">
    <property type="protein sequence ID" value="KAK9132508.1"/>
    <property type="molecule type" value="Genomic_DNA"/>
</dbReference>
<feature type="region of interest" description="Disordered" evidence="1">
    <location>
        <begin position="42"/>
        <end position="64"/>
    </location>
</feature>
<feature type="compositionally biased region" description="Basic residues" evidence="1">
    <location>
        <begin position="44"/>
        <end position="53"/>
    </location>
</feature>
<keyword evidence="3" id="KW-1185">Reference proteome</keyword>